<feature type="compositionally biased region" description="Basic and acidic residues" evidence="1">
    <location>
        <begin position="604"/>
        <end position="614"/>
    </location>
</feature>
<feature type="compositionally biased region" description="Gly residues" evidence="1">
    <location>
        <begin position="147"/>
        <end position="166"/>
    </location>
</feature>
<keyword evidence="3" id="KW-1185">Reference proteome</keyword>
<accession>A0ABQ6R4J0</accession>
<dbReference type="EMBL" id="BTTX01000011">
    <property type="protein sequence ID" value="GMU11132.1"/>
    <property type="molecule type" value="Genomic_DNA"/>
</dbReference>
<organism evidence="2 3">
    <name type="scientific">Corallococcus caeni</name>
    <dbReference type="NCBI Taxonomy" id="3082388"/>
    <lineage>
        <taxon>Bacteria</taxon>
        <taxon>Pseudomonadati</taxon>
        <taxon>Myxococcota</taxon>
        <taxon>Myxococcia</taxon>
        <taxon>Myxococcales</taxon>
        <taxon>Cystobacterineae</taxon>
        <taxon>Myxococcaceae</taxon>
        <taxon>Corallococcus</taxon>
    </lineage>
</organism>
<reference evidence="2 3" key="1">
    <citation type="journal article" date="2024" name="Arch. Microbiol.">
        <title>Corallococcus caeni sp. nov., a novel myxobacterium isolated from activated sludge.</title>
        <authorList>
            <person name="Tomita S."/>
            <person name="Nakai R."/>
            <person name="Kuroda K."/>
            <person name="Kurashita H."/>
            <person name="Hatamoto M."/>
            <person name="Yamaguchi T."/>
            <person name="Narihiro T."/>
        </authorList>
    </citation>
    <scope>NUCLEOTIDE SEQUENCE [LARGE SCALE GENOMIC DNA]</scope>
    <source>
        <strain evidence="2 3">NO1</strain>
    </source>
</reference>
<feature type="region of interest" description="Disordered" evidence="1">
    <location>
        <begin position="604"/>
        <end position="658"/>
    </location>
</feature>
<evidence type="ECO:0000313" key="2">
    <source>
        <dbReference type="EMBL" id="GMU11132.1"/>
    </source>
</evidence>
<feature type="compositionally biased region" description="Low complexity" evidence="1">
    <location>
        <begin position="457"/>
        <end position="468"/>
    </location>
</feature>
<protein>
    <submittedName>
        <fullName evidence="2">Uncharacterized protein</fullName>
    </submittedName>
</protein>
<dbReference type="Proteomes" id="UP001342631">
    <property type="component" value="Unassembled WGS sequence"/>
</dbReference>
<feature type="region of interest" description="Disordered" evidence="1">
    <location>
        <begin position="141"/>
        <end position="184"/>
    </location>
</feature>
<evidence type="ECO:0000256" key="1">
    <source>
        <dbReference type="SAM" id="MobiDB-lite"/>
    </source>
</evidence>
<name>A0ABQ6R4J0_9BACT</name>
<feature type="region of interest" description="Disordered" evidence="1">
    <location>
        <begin position="450"/>
        <end position="542"/>
    </location>
</feature>
<proteinExistence type="predicted"/>
<feature type="compositionally biased region" description="Gly residues" evidence="1">
    <location>
        <begin position="529"/>
        <end position="542"/>
    </location>
</feature>
<evidence type="ECO:0000313" key="3">
    <source>
        <dbReference type="Proteomes" id="UP001342631"/>
    </source>
</evidence>
<sequence length="845" mass="86772">MHRHQQQVLRVAQAHEGRAQERTGFQIEGPACFEVREAPRLFVPLRFRQRGHVEHGQRPRRGRVDALSGLPLVLDEGGAQRLVPGDEGLEGAAQGFDVHLALQAKGRGDVVRGAAGLELVQEPQPLLGEGERRGAFVGGASQRRQTGAGGGGAQTLGEGGDGGGLEEGAQGHFRAEGGADAGDELGGQQRVAAEGEEVGVDAHALHAQDVGEDFGELLFGGVARGNEVREGRGVRDRQGLPVHLAVGVEGQGVQHEEGGGHHVLGQPLLEEGSHRGGVQLLARGGHEVRHQTLVTRGVLTGEDDGLMHGGMGEEGGFDFAQLDAEATHLHLEVEALQVVQLAVGPPAHDVASAVEASARGGGEGVGDEALGTQGGLAEVAPGEALAGEEELTGDADGHRLQVGVEDVGAGVGDGAANGRARAVVARGGGDGGEGGDDGALGGAVVVEEGGGQRGRRAVVQGVSARQQGPEGHGARPLLTQHGLGQGRRHEAGGDGFTGHPLQQLRGLRAHGVRRDDEAGARGQRRPHLPGGGVEGDAGGEGSGVVRRQRIGALVPGDEIHQCAVVDGNALGHAGAAGGVDDVGQILWPHRSHRQRLSRCRCLQGEDSRGEDGEGRPQVMLGEEDGGSGVLQHESQTLRWDTRRDGDVGAADFEDSEQSRHQLRRALGEDGDAVATGDTGRVQLDGKAVGPGVEARVGDASLTHAHGDGVRCTAGLLGDDVVDAGVAREGDVRLIPFDEKLLPLRSRHEGQRGNARVGLGGEGGEEDSEVAHQTLDGGGVEEVGAVLEEAGEALGHLEEGEGQVEAGGVALQGDGLEGHARDAECLGGGILQDEHHLEERAAAQVA</sequence>
<comment type="caution">
    <text evidence="2">The sequence shown here is derived from an EMBL/GenBank/DDBJ whole genome shotgun (WGS) entry which is preliminary data.</text>
</comment>
<gene>
    <name evidence="2" type="ORF">ASNO1_73860</name>
</gene>